<dbReference type="Proteomes" id="UP000291101">
    <property type="component" value="Unassembled WGS sequence"/>
</dbReference>
<protein>
    <submittedName>
        <fullName evidence="3">Uncharacterized protein</fullName>
    </submittedName>
</protein>
<keyword evidence="2" id="KW-0732">Signal</keyword>
<gene>
    <name evidence="3" type="ORF">EUA94_15200</name>
</gene>
<reference evidence="3 4" key="1">
    <citation type="submission" date="2019-01" db="EMBL/GenBank/DDBJ databases">
        <title>Novel species of Nocardioides.</title>
        <authorList>
            <person name="Liu Q."/>
            <person name="X Y.-H."/>
        </authorList>
    </citation>
    <scope>NUCLEOTIDE SEQUENCE [LARGE SCALE GENOMIC DNA]</scope>
    <source>
        <strain evidence="3 4">HLT2-9</strain>
    </source>
</reference>
<feature type="signal peptide" evidence="2">
    <location>
        <begin position="1"/>
        <end position="27"/>
    </location>
</feature>
<dbReference type="RefSeq" id="WP_129427736.1">
    <property type="nucleotide sequence ID" value="NZ_SDWV01000016.1"/>
</dbReference>
<dbReference type="EMBL" id="SDWV01000016">
    <property type="protein sequence ID" value="RYC07233.1"/>
    <property type="molecule type" value="Genomic_DNA"/>
</dbReference>
<accession>A0A4Q2SPH7</accession>
<keyword evidence="4" id="KW-1185">Reference proteome</keyword>
<evidence type="ECO:0000256" key="1">
    <source>
        <dbReference type="SAM" id="MobiDB-lite"/>
    </source>
</evidence>
<proteinExistence type="predicted"/>
<dbReference type="OrthoDB" id="3790063at2"/>
<name>A0A4Q2SPH7_9ACTN</name>
<dbReference type="AlphaFoldDB" id="A0A4Q2SPH7"/>
<evidence type="ECO:0000313" key="3">
    <source>
        <dbReference type="EMBL" id="RYC07233.1"/>
    </source>
</evidence>
<organism evidence="3 4">
    <name type="scientific">Nocardioides zhouii</name>
    <dbReference type="NCBI Taxonomy" id="1168729"/>
    <lineage>
        <taxon>Bacteria</taxon>
        <taxon>Bacillati</taxon>
        <taxon>Actinomycetota</taxon>
        <taxon>Actinomycetes</taxon>
        <taxon>Propionibacteriales</taxon>
        <taxon>Nocardioidaceae</taxon>
        <taxon>Nocardioides</taxon>
    </lineage>
</organism>
<evidence type="ECO:0000313" key="4">
    <source>
        <dbReference type="Proteomes" id="UP000291101"/>
    </source>
</evidence>
<comment type="caution">
    <text evidence="3">The sequence shown here is derived from an EMBL/GenBank/DDBJ whole genome shotgun (WGS) entry which is preliminary data.</text>
</comment>
<feature type="chain" id="PRO_5020815700" evidence="2">
    <location>
        <begin position="28"/>
        <end position="130"/>
    </location>
</feature>
<sequence length="130" mass="13501">MPLSVRLAGLTATAAITLAGLGAAAHADEVPPSDPCAQQQAKVDKASEALARVTAVFARQQERVETAKEDVVEASAGQEKAAARKALAAARKATTETKVTKRAQQQRLAKATERLTACQTPETTEAPVPA</sequence>
<feature type="region of interest" description="Disordered" evidence="1">
    <location>
        <begin position="108"/>
        <end position="130"/>
    </location>
</feature>
<evidence type="ECO:0000256" key="2">
    <source>
        <dbReference type="SAM" id="SignalP"/>
    </source>
</evidence>